<dbReference type="Pfam" id="PF07679">
    <property type="entry name" value="I-set"/>
    <property type="match status" value="5"/>
</dbReference>
<dbReference type="PANTHER" id="PTHR14340:SF9">
    <property type="entry name" value="FIBRONECTIN TYPE-III DOMAIN-CONTAINING PROTEIN"/>
    <property type="match status" value="1"/>
</dbReference>
<evidence type="ECO:0000259" key="4">
    <source>
        <dbReference type="PROSITE" id="PS50835"/>
    </source>
</evidence>
<dbReference type="PROSITE" id="PS50853">
    <property type="entry name" value="FN3"/>
    <property type="match status" value="8"/>
</dbReference>
<feature type="domain" description="Fibronectin type-III" evidence="5">
    <location>
        <begin position="554"/>
        <end position="647"/>
    </location>
</feature>
<dbReference type="Pfam" id="PF00041">
    <property type="entry name" value="fn3"/>
    <property type="match status" value="8"/>
</dbReference>
<keyword evidence="2" id="KW-0393">Immunoglobulin domain</keyword>
<dbReference type="InterPro" id="IPR013783">
    <property type="entry name" value="Ig-like_fold"/>
</dbReference>
<organism evidence="6 7">
    <name type="scientific">Timema podura</name>
    <name type="common">Walking stick</name>
    <dbReference type="NCBI Taxonomy" id="61482"/>
    <lineage>
        <taxon>Eukaryota</taxon>
        <taxon>Metazoa</taxon>
        <taxon>Ecdysozoa</taxon>
        <taxon>Arthropoda</taxon>
        <taxon>Hexapoda</taxon>
        <taxon>Insecta</taxon>
        <taxon>Pterygota</taxon>
        <taxon>Neoptera</taxon>
        <taxon>Polyneoptera</taxon>
        <taxon>Phasmatodea</taxon>
        <taxon>Timematodea</taxon>
        <taxon>Timematoidea</taxon>
        <taxon>Timematidae</taxon>
        <taxon>Timema</taxon>
    </lineage>
</organism>
<evidence type="ECO:0000313" key="6">
    <source>
        <dbReference type="EMBL" id="CAG2053028.1"/>
    </source>
</evidence>
<proteinExistence type="predicted"/>
<name>A0ABN7NB03_TIMPD</name>
<feature type="domain" description="Fibronectin type-III" evidence="5">
    <location>
        <begin position="301"/>
        <end position="396"/>
    </location>
</feature>
<dbReference type="PROSITE" id="PS50835">
    <property type="entry name" value="IG_LIKE"/>
    <property type="match status" value="3"/>
</dbReference>
<dbReference type="CDD" id="cd00063">
    <property type="entry name" value="FN3"/>
    <property type="match status" value="8"/>
</dbReference>
<accession>A0ABN7NB03</accession>
<feature type="domain" description="Ig-like" evidence="4">
    <location>
        <begin position="751"/>
        <end position="840"/>
    </location>
</feature>
<dbReference type="CDD" id="cd00096">
    <property type="entry name" value="Ig"/>
    <property type="match status" value="1"/>
</dbReference>
<dbReference type="SMART" id="SM00408">
    <property type="entry name" value="IGc2"/>
    <property type="match status" value="4"/>
</dbReference>
<dbReference type="InterPro" id="IPR003599">
    <property type="entry name" value="Ig_sub"/>
</dbReference>
<dbReference type="Gene3D" id="2.60.40.10">
    <property type="entry name" value="Immunoglobulins"/>
    <property type="match status" value="13"/>
</dbReference>
<dbReference type="SUPFAM" id="SSF48726">
    <property type="entry name" value="Immunoglobulin"/>
    <property type="match status" value="5"/>
</dbReference>
<sequence>SDEPGAPGTPEATDWDSDHVDLRWTPPTQDGGSPITGYIIEKREKGSTRWNKAGESKGTEPKGRADNLEEGVAYEFRVRAVNAAGPGTPSEASKAITAKPRKLAPKIDRRTLRNITIREGEPIFYDVKISGEPPPDVSWSLNNKSIQETSYRRIENVPYNSKFFNDNPERKDSGTYKIQATNKYGSDTAEVEIIVVSKPGKPEGPLEVSDIHKDGCQLKWKKPKDDGGEPIESYLVEKFDPDTGIWLPVGRTKDPQLEVTGLIPGHEYQFRVKAINKEGESEPLETLSSIIAKDPFTVPSTPGAPEPVDWSQNHVDLVWKEPVSDGGSPIIGYIIEKKDKYSMMWEKTVETNVGTPQAVVHGLIEGNEYQFRVIAVNKAGQSEPGDASKNFTAKPRFLAPRIDRRNLRDVTLSAGTTLKFDVAIIGEPPPTTEWRNGSGVLRPSKSVLIDSVDYNTKLTIRPVQRGDSGEYTITATNSSGKDSVTVTVTVTDIPSSPEGPLQSVLIDSVDYNTKLTIRPVQRGDSGEYTITATNSSGKDSVTVTVTVTDIPSSPEGPLQVSDVHKDGCKLKWKRPRDDGGTPIEYYQVEKMDPETGCWVPCGRSTDPNFDVTGLTPGKEYKFRVAAVNSEGESQPLVTEQSIIAKNPYDEPSKPENLQATDWDKDHVDLKWTPPKEDGGSPITGYVVEKKDKYGQWEKALEVPAGQTKATVPDLVEGQPYEFRVKAVNAAGPGEPSNETPTIWAKPRNLAPKIDRTNLIEVRIKAGQNFGFDVKVSGEPPPTTKWLIRGKEVKSSDRVKVHHTEYNTKLNVRMATRAESGTYTITAENVNGKDTAEVDVIVLDKPSPPGGPLKTSNVHAEGCKLSWNPPADDGGQPVDKYVVEKMDEATGRWVPAGETDGPATSLDVDGLTPGHKYKFRVRAVNKQGKSEPLTTSQAIEAKNPFDDPGKPGTPEIKDYDKDFVELQWTRPTEDGGSPISGYIIEKKDKFSPNWEKCAEVAGDVTTGKVPDLIEGNRYEFRVRAVNKAGPGEPSDATKPHVARPKNLAPRIDRNALLDIKIRAGQNFEFDVPVIGEPAPSKEWNLKDNMVINTDRIKIINEDYNTKLRVIDTKRSDSGKYVLTAKNINGVDTATVNVTVLDIPQPPEGPLKPENVSKSSCSLYWRPPKDDGGSEITHYIVEKVDTENMRWVPVGESSSPSLRVEHLIEGHDYNFRVRAVNKQGESLPLTGQTAITAKDPFNKPDKPGTPEAVDVQSNLCTIRNRRCSSASIKSLPFTLFHCAVVNQPHLLCSC</sequence>
<feature type="compositionally biased region" description="Basic and acidic residues" evidence="3">
    <location>
        <begin position="40"/>
        <end position="67"/>
    </location>
</feature>
<feature type="domain" description="Ig-like" evidence="4">
    <location>
        <begin position="400"/>
        <end position="489"/>
    </location>
</feature>
<dbReference type="InterPro" id="IPR003961">
    <property type="entry name" value="FN3_dom"/>
</dbReference>
<feature type="domain" description="Ig-like" evidence="4">
    <location>
        <begin position="105"/>
        <end position="194"/>
    </location>
</feature>
<dbReference type="SMART" id="SM00409">
    <property type="entry name" value="IG"/>
    <property type="match status" value="5"/>
</dbReference>
<dbReference type="InterPro" id="IPR036116">
    <property type="entry name" value="FN3_sf"/>
</dbReference>
<evidence type="ECO:0000256" key="2">
    <source>
        <dbReference type="ARBA" id="ARBA00023319"/>
    </source>
</evidence>
<evidence type="ECO:0000256" key="3">
    <source>
        <dbReference type="SAM" id="MobiDB-lite"/>
    </source>
</evidence>
<feature type="domain" description="Fibronectin type-III" evidence="5">
    <location>
        <begin position="1144"/>
        <end position="1237"/>
    </location>
</feature>
<feature type="domain" description="Fibronectin type-III" evidence="5">
    <location>
        <begin position="949"/>
        <end position="1044"/>
    </location>
</feature>
<protein>
    <recommendedName>
        <fullName evidence="8">Titin</fullName>
    </recommendedName>
</protein>
<evidence type="ECO:0000259" key="5">
    <source>
        <dbReference type="PROSITE" id="PS50853"/>
    </source>
</evidence>
<dbReference type="InterPro" id="IPR003598">
    <property type="entry name" value="Ig_sub2"/>
</dbReference>
<feature type="domain" description="Fibronectin type-III" evidence="5">
    <location>
        <begin position="653"/>
        <end position="747"/>
    </location>
</feature>
<reference evidence="6" key="1">
    <citation type="submission" date="2021-03" db="EMBL/GenBank/DDBJ databases">
        <authorList>
            <person name="Tran Van P."/>
        </authorList>
    </citation>
    <scope>NUCLEOTIDE SEQUENCE</scope>
</reference>
<dbReference type="InterPro" id="IPR013098">
    <property type="entry name" value="Ig_I-set"/>
</dbReference>
<feature type="domain" description="Fibronectin type-III" evidence="5">
    <location>
        <begin position="6"/>
        <end position="101"/>
    </location>
</feature>
<feature type="non-terminal residue" evidence="6">
    <location>
        <position position="1"/>
    </location>
</feature>
<dbReference type="SMART" id="SM00060">
    <property type="entry name" value="FN3"/>
    <property type="match status" value="8"/>
</dbReference>
<dbReference type="InterPro" id="IPR036179">
    <property type="entry name" value="Ig-like_dom_sf"/>
</dbReference>
<keyword evidence="7" id="KW-1185">Reference proteome</keyword>
<dbReference type="PANTHER" id="PTHR14340">
    <property type="entry name" value="MICROFIBRIL-ASSOCIATED GLYCOPROTEIN 3"/>
    <property type="match status" value="1"/>
</dbReference>
<evidence type="ECO:0000256" key="1">
    <source>
        <dbReference type="ARBA" id="ARBA00022737"/>
    </source>
</evidence>
<gene>
    <name evidence="6" type="ORF">TPAB3V08_LOCUS118</name>
</gene>
<feature type="domain" description="Fibronectin type-III" evidence="5">
    <location>
        <begin position="847"/>
        <end position="943"/>
    </location>
</feature>
<feature type="domain" description="Fibronectin type-III" evidence="5">
    <location>
        <begin position="202"/>
        <end position="295"/>
    </location>
</feature>
<evidence type="ECO:0008006" key="8">
    <source>
        <dbReference type="Google" id="ProtNLM"/>
    </source>
</evidence>
<dbReference type="Proteomes" id="UP001153148">
    <property type="component" value="Unassembled WGS sequence"/>
</dbReference>
<dbReference type="SUPFAM" id="SSF49265">
    <property type="entry name" value="Fibronectin type III"/>
    <property type="match status" value="5"/>
</dbReference>
<feature type="region of interest" description="Disordered" evidence="3">
    <location>
        <begin position="1"/>
        <end position="67"/>
    </location>
</feature>
<evidence type="ECO:0000313" key="7">
    <source>
        <dbReference type="Proteomes" id="UP001153148"/>
    </source>
</evidence>
<keyword evidence="1" id="KW-0677">Repeat</keyword>
<dbReference type="InterPro" id="IPR007110">
    <property type="entry name" value="Ig-like_dom"/>
</dbReference>
<comment type="caution">
    <text evidence="6">The sequence shown here is derived from an EMBL/GenBank/DDBJ whole genome shotgun (WGS) entry which is preliminary data.</text>
</comment>
<dbReference type="EMBL" id="CAJPIN010000094">
    <property type="protein sequence ID" value="CAG2053028.1"/>
    <property type="molecule type" value="Genomic_DNA"/>
</dbReference>
<dbReference type="PRINTS" id="PR00014">
    <property type="entry name" value="FNTYPEIII"/>
</dbReference>